<proteinExistence type="predicted"/>
<dbReference type="EMBL" id="CM042013">
    <property type="protein sequence ID" value="KAI3737348.1"/>
    <property type="molecule type" value="Genomic_DNA"/>
</dbReference>
<name>A0ACB9CSM7_CICIN</name>
<reference evidence="1 2" key="2">
    <citation type="journal article" date="2022" name="Mol. Ecol. Resour.">
        <title>The genomes of chicory, endive, great burdock and yacon provide insights into Asteraceae paleo-polyploidization history and plant inulin production.</title>
        <authorList>
            <person name="Fan W."/>
            <person name="Wang S."/>
            <person name="Wang H."/>
            <person name="Wang A."/>
            <person name="Jiang F."/>
            <person name="Liu H."/>
            <person name="Zhao H."/>
            <person name="Xu D."/>
            <person name="Zhang Y."/>
        </authorList>
    </citation>
    <scope>NUCLEOTIDE SEQUENCE [LARGE SCALE GENOMIC DNA]</scope>
    <source>
        <strain evidence="2">cv. Punajuju</strain>
        <tissue evidence="1">Leaves</tissue>
    </source>
</reference>
<reference evidence="2" key="1">
    <citation type="journal article" date="2022" name="Mol. Ecol. Resour.">
        <title>The genomes of chicory, endive, great burdock and yacon provide insights into Asteraceae palaeo-polyploidization history and plant inulin production.</title>
        <authorList>
            <person name="Fan W."/>
            <person name="Wang S."/>
            <person name="Wang H."/>
            <person name="Wang A."/>
            <person name="Jiang F."/>
            <person name="Liu H."/>
            <person name="Zhao H."/>
            <person name="Xu D."/>
            <person name="Zhang Y."/>
        </authorList>
    </citation>
    <scope>NUCLEOTIDE SEQUENCE [LARGE SCALE GENOMIC DNA]</scope>
    <source>
        <strain evidence="2">cv. Punajuju</strain>
    </source>
</reference>
<keyword evidence="2" id="KW-1185">Reference proteome</keyword>
<comment type="caution">
    <text evidence="1">The sequence shown here is derived from an EMBL/GenBank/DDBJ whole genome shotgun (WGS) entry which is preliminary data.</text>
</comment>
<sequence length="131" mass="14396">MYMDEQLQMLILSMEYPFPGKYLVMVMKLTGASMRVVATTIWDSDEKPSFRCLRSGGIPSSSTIVFLSRSLSPAKDASELAASTRSLNCVECWTVAMLDHTQAVSTGSLRAMGGRKRFTPALSSGETRVFL</sequence>
<dbReference type="Proteomes" id="UP001055811">
    <property type="component" value="Linkage Group LG05"/>
</dbReference>
<evidence type="ECO:0000313" key="2">
    <source>
        <dbReference type="Proteomes" id="UP001055811"/>
    </source>
</evidence>
<gene>
    <name evidence="1" type="ORF">L2E82_27346</name>
</gene>
<protein>
    <submittedName>
        <fullName evidence="1">Uncharacterized protein</fullName>
    </submittedName>
</protein>
<organism evidence="1 2">
    <name type="scientific">Cichorium intybus</name>
    <name type="common">Chicory</name>
    <dbReference type="NCBI Taxonomy" id="13427"/>
    <lineage>
        <taxon>Eukaryota</taxon>
        <taxon>Viridiplantae</taxon>
        <taxon>Streptophyta</taxon>
        <taxon>Embryophyta</taxon>
        <taxon>Tracheophyta</taxon>
        <taxon>Spermatophyta</taxon>
        <taxon>Magnoliopsida</taxon>
        <taxon>eudicotyledons</taxon>
        <taxon>Gunneridae</taxon>
        <taxon>Pentapetalae</taxon>
        <taxon>asterids</taxon>
        <taxon>campanulids</taxon>
        <taxon>Asterales</taxon>
        <taxon>Asteraceae</taxon>
        <taxon>Cichorioideae</taxon>
        <taxon>Cichorieae</taxon>
        <taxon>Cichoriinae</taxon>
        <taxon>Cichorium</taxon>
    </lineage>
</organism>
<accession>A0ACB9CSM7</accession>
<evidence type="ECO:0000313" key="1">
    <source>
        <dbReference type="EMBL" id="KAI3737348.1"/>
    </source>
</evidence>